<reference evidence="5" key="1">
    <citation type="submission" date="2019-08" db="EMBL/GenBank/DDBJ databases">
        <authorList>
            <person name="Kucharzyk K."/>
            <person name="Murdoch R.W."/>
            <person name="Higgins S."/>
            <person name="Loffler F."/>
        </authorList>
    </citation>
    <scope>NUCLEOTIDE SEQUENCE</scope>
</reference>
<accession>A0A645BHK1</accession>
<sequence length="390" mass="41325">MRFVKKGAFFAMMLLVAMVLSACNQPTPAATNVEAKKDVVLKIGGSGPLTGAAASYGTSVKQGAQVAVDEINANGGVQGMKLELLFEDDAADPALAVSAYARLVDKGMHVSMGTTTSGAGMAMTEEVKKDGFLMVTPSASQKEITRFDNCFRVCFTDPDQGTYAADFVADNGVAKKVAVLYDKSSDYSTGIRDSFVKQAAEHGLEVVSEQAFTSQSNTDFAVQIQAIANSGAELVFLPIYYQEAAMILKQGSTLDVTFFGVDGMDGVITQLGAEYADLAEGVMLLTPFAADSTDEKTVHFVKLYQTAYQSTPDQFAADAYDAVYTIAAAVKASGVQSTDEKDFNTKLVAAMTEITVEGVTGTMTWSKEGEPAKSATAVVIENGKYVAYKK</sequence>
<dbReference type="Gene3D" id="3.40.50.2300">
    <property type="match status" value="2"/>
</dbReference>
<comment type="caution">
    <text evidence="5">The sequence shown here is derived from an EMBL/GenBank/DDBJ whole genome shotgun (WGS) entry which is preliminary data.</text>
</comment>
<keyword evidence="3" id="KW-0029">Amino-acid transport</keyword>
<dbReference type="InterPro" id="IPR000709">
    <property type="entry name" value="Leu_Ile_Val-bd"/>
</dbReference>
<dbReference type="CDD" id="cd06347">
    <property type="entry name" value="PBP1_ABC_LivK_ligand_binding-like"/>
    <property type="match status" value="1"/>
</dbReference>
<evidence type="ECO:0000259" key="4">
    <source>
        <dbReference type="Pfam" id="PF13458"/>
    </source>
</evidence>
<feature type="domain" description="Leucine-binding protein" evidence="4">
    <location>
        <begin position="41"/>
        <end position="376"/>
    </location>
</feature>
<proteinExistence type="predicted"/>
<organism evidence="5">
    <name type="scientific">bioreactor metagenome</name>
    <dbReference type="NCBI Taxonomy" id="1076179"/>
    <lineage>
        <taxon>unclassified sequences</taxon>
        <taxon>metagenomes</taxon>
        <taxon>ecological metagenomes</taxon>
    </lineage>
</organism>
<dbReference type="PROSITE" id="PS51257">
    <property type="entry name" value="PROKAR_LIPOPROTEIN"/>
    <property type="match status" value="1"/>
</dbReference>
<dbReference type="InterPro" id="IPR028081">
    <property type="entry name" value="Leu-bd"/>
</dbReference>
<gene>
    <name evidence="5" type="primary">braC_27</name>
    <name evidence="5" type="ORF">SDC9_108081</name>
</gene>
<evidence type="ECO:0000256" key="3">
    <source>
        <dbReference type="ARBA" id="ARBA00022970"/>
    </source>
</evidence>
<dbReference type="SUPFAM" id="SSF53822">
    <property type="entry name" value="Periplasmic binding protein-like I"/>
    <property type="match status" value="1"/>
</dbReference>
<keyword evidence="2" id="KW-0732">Signal</keyword>
<dbReference type="PANTHER" id="PTHR30483">
    <property type="entry name" value="LEUCINE-SPECIFIC-BINDING PROTEIN"/>
    <property type="match status" value="1"/>
</dbReference>
<evidence type="ECO:0000313" key="5">
    <source>
        <dbReference type="EMBL" id="MPM61224.1"/>
    </source>
</evidence>
<dbReference type="PANTHER" id="PTHR30483:SF6">
    <property type="entry name" value="PERIPLASMIC BINDING PROTEIN OF ABC TRANSPORTER FOR NATURAL AMINO ACIDS"/>
    <property type="match status" value="1"/>
</dbReference>
<name>A0A645BHK1_9ZZZZ</name>
<dbReference type="EMBL" id="VSSQ01018222">
    <property type="protein sequence ID" value="MPM61224.1"/>
    <property type="molecule type" value="Genomic_DNA"/>
</dbReference>
<dbReference type="Pfam" id="PF13458">
    <property type="entry name" value="Peripla_BP_6"/>
    <property type="match status" value="1"/>
</dbReference>
<dbReference type="AlphaFoldDB" id="A0A645BHK1"/>
<dbReference type="InterPro" id="IPR028082">
    <property type="entry name" value="Peripla_BP_I"/>
</dbReference>
<protein>
    <submittedName>
        <fullName evidence="5">Leucine-, isoleucine-, valine-, threonine-, and alanine-binding protein</fullName>
    </submittedName>
</protein>
<evidence type="ECO:0000256" key="2">
    <source>
        <dbReference type="ARBA" id="ARBA00022729"/>
    </source>
</evidence>
<dbReference type="GO" id="GO:0006865">
    <property type="term" value="P:amino acid transport"/>
    <property type="evidence" value="ECO:0007669"/>
    <property type="project" value="UniProtKB-KW"/>
</dbReference>
<keyword evidence="1" id="KW-0813">Transport</keyword>
<dbReference type="PRINTS" id="PR00337">
    <property type="entry name" value="LEUILEVALBP"/>
</dbReference>
<evidence type="ECO:0000256" key="1">
    <source>
        <dbReference type="ARBA" id="ARBA00022448"/>
    </source>
</evidence>
<dbReference type="InterPro" id="IPR051010">
    <property type="entry name" value="BCAA_transport"/>
</dbReference>